<keyword evidence="4 6" id="KW-1133">Transmembrane helix</keyword>
<dbReference type="PANTHER" id="PTHR23519">
    <property type="entry name" value="AUTOPHAGY-RELATED PROTEIN 22"/>
    <property type="match status" value="1"/>
</dbReference>
<feature type="transmembrane region" description="Helical" evidence="6">
    <location>
        <begin position="447"/>
        <end position="472"/>
    </location>
</feature>
<evidence type="ECO:0000313" key="8">
    <source>
        <dbReference type="EMBL" id="CAB4572740.1"/>
    </source>
</evidence>
<feature type="transmembrane region" description="Helical" evidence="6">
    <location>
        <begin position="478"/>
        <end position="498"/>
    </location>
</feature>
<sequence length="506" mass="54139">MLVSHQQNSILKHESLLVKFLTKYLSRVDSDIYFAKSSRCVTHSFTKTATVLSMANDGTLDALPVVGLAHNDDKKIPRKRVYAWAFWDWATQPFNTVLITFVWVPSFLTSTFFLDPDVVGTAGEEVALGQLAANLGAGITIAGLLIAFLAPVLGQQADRTQRQKLQLMIFTGLLVLTQLGLSFVQPGQEWFWVGVGLIAIGSVFNEIAGVNYNALLVSVSNSKTVGKVSGLGWGFGYLGGIIALATVVGLILSGVLQGDSALTFQLVALGCTIWTVFFVIPIFVSVPEPKTRQVGEKLGLWGSYVELGRSVKRLYKEARPTFWFLLASAVYRDGLSAVFVFGAVIAGIVFGFGFTDLVIFGIALNVVAGISTIIAGRLDDRFGPKNVILVAVFGLVACTTAVFVLVDLGTPMFWAVGLILAAFVGPAQAASRSFLARVTPAGREGEVFGLYATTGRAAGWMASLLWAVFIQLAGNQAIYGLLGIALVLLVGGVMLLFVKAPARSPR</sequence>
<feature type="transmembrane region" description="Helical" evidence="6">
    <location>
        <begin position="357"/>
        <end position="375"/>
    </location>
</feature>
<dbReference type="EMBL" id="CAEZTM010000034">
    <property type="protein sequence ID" value="CAB4572740.1"/>
    <property type="molecule type" value="Genomic_DNA"/>
</dbReference>
<evidence type="ECO:0000256" key="3">
    <source>
        <dbReference type="ARBA" id="ARBA00022692"/>
    </source>
</evidence>
<feature type="domain" description="Major facilitator superfamily (MFS) profile" evidence="7">
    <location>
        <begin position="322"/>
        <end position="506"/>
    </location>
</feature>
<keyword evidence="5 6" id="KW-0472">Membrane</keyword>
<feature type="transmembrane region" description="Helical" evidence="6">
    <location>
        <begin position="262"/>
        <end position="284"/>
    </location>
</feature>
<feature type="transmembrane region" description="Helical" evidence="6">
    <location>
        <begin position="131"/>
        <end position="153"/>
    </location>
</feature>
<dbReference type="PANTHER" id="PTHR23519:SF1">
    <property type="entry name" value="AUTOPHAGY-RELATED PROTEIN 22"/>
    <property type="match status" value="1"/>
</dbReference>
<reference evidence="8" key="1">
    <citation type="submission" date="2020-05" db="EMBL/GenBank/DDBJ databases">
        <authorList>
            <person name="Chiriac C."/>
            <person name="Salcher M."/>
            <person name="Ghai R."/>
            <person name="Kavagutti S V."/>
        </authorList>
    </citation>
    <scope>NUCLEOTIDE SEQUENCE</scope>
</reference>
<feature type="transmembrane region" description="Helical" evidence="6">
    <location>
        <begin position="190"/>
        <end position="214"/>
    </location>
</feature>
<accession>A0A6J6E833</accession>
<evidence type="ECO:0000256" key="5">
    <source>
        <dbReference type="ARBA" id="ARBA00023136"/>
    </source>
</evidence>
<gene>
    <name evidence="8" type="ORF">UFOPK1684_00841</name>
</gene>
<dbReference type="InterPro" id="IPR020846">
    <property type="entry name" value="MFS_dom"/>
</dbReference>
<dbReference type="Pfam" id="PF11700">
    <property type="entry name" value="ATG22"/>
    <property type="match status" value="1"/>
</dbReference>
<feature type="transmembrane region" description="Helical" evidence="6">
    <location>
        <begin position="387"/>
        <end position="406"/>
    </location>
</feature>
<feature type="transmembrane region" description="Helical" evidence="6">
    <location>
        <begin position="165"/>
        <end position="184"/>
    </location>
</feature>
<dbReference type="PROSITE" id="PS50850">
    <property type="entry name" value="MFS"/>
    <property type="match status" value="1"/>
</dbReference>
<evidence type="ECO:0000256" key="2">
    <source>
        <dbReference type="ARBA" id="ARBA00022448"/>
    </source>
</evidence>
<organism evidence="8">
    <name type="scientific">freshwater metagenome</name>
    <dbReference type="NCBI Taxonomy" id="449393"/>
    <lineage>
        <taxon>unclassified sequences</taxon>
        <taxon>metagenomes</taxon>
        <taxon>ecological metagenomes</taxon>
    </lineage>
</organism>
<dbReference type="SUPFAM" id="SSF103473">
    <property type="entry name" value="MFS general substrate transporter"/>
    <property type="match status" value="1"/>
</dbReference>
<evidence type="ECO:0000256" key="4">
    <source>
        <dbReference type="ARBA" id="ARBA00022989"/>
    </source>
</evidence>
<dbReference type="InterPro" id="IPR036259">
    <property type="entry name" value="MFS_trans_sf"/>
</dbReference>
<feature type="transmembrane region" description="Helical" evidence="6">
    <location>
        <begin position="235"/>
        <end position="256"/>
    </location>
</feature>
<feature type="transmembrane region" description="Helical" evidence="6">
    <location>
        <begin position="81"/>
        <end position="104"/>
    </location>
</feature>
<dbReference type="InterPro" id="IPR024671">
    <property type="entry name" value="Atg22-like"/>
</dbReference>
<dbReference type="InterPro" id="IPR050495">
    <property type="entry name" value="ATG22/LtaA_families"/>
</dbReference>
<dbReference type="AlphaFoldDB" id="A0A6J6E833"/>
<evidence type="ECO:0000259" key="7">
    <source>
        <dbReference type="PROSITE" id="PS50850"/>
    </source>
</evidence>
<feature type="transmembrane region" description="Helical" evidence="6">
    <location>
        <begin position="412"/>
        <end position="435"/>
    </location>
</feature>
<dbReference type="GO" id="GO:0012505">
    <property type="term" value="C:endomembrane system"/>
    <property type="evidence" value="ECO:0007669"/>
    <property type="project" value="UniProtKB-SubCell"/>
</dbReference>
<comment type="subcellular location">
    <subcellularLocation>
        <location evidence="1">Endomembrane system</location>
        <topology evidence="1">Multi-pass membrane protein</topology>
    </subcellularLocation>
</comment>
<proteinExistence type="predicted"/>
<evidence type="ECO:0000256" key="1">
    <source>
        <dbReference type="ARBA" id="ARBA00004127"/>
    </source>
</evidence>
<dbReference type="Gene3D" id="1.20.1250.20">
    <property type="entry name" value="MFS general substrate transporter like domains"/>
    <property type="match status" value="2"/>
</dbReference>
<feature type="transmembrane region" description="Helical" evidence="6">
    <location>
        <begin position="322"/>
        <end position="351"/>
    </location>
</feature>
<protein>
    <submittedName>
        <fullName evidence="8">Unannotated protein</fullName>
    </submittedName>
</protein>
<evidence type="ECO:0000256" key="6">
    <source>
        <dbReference type="SAM" id="Phobius"/>
    </source>
</evidence>
<name>A0A6J6E833_9ZZZZ</name>
<keyword evidence="2" id="KW-0813">Transport</keyword>
<keyword evidence="3 6" id="KW-0812">Transmembrane</keyword>
<dbReference type="GO" id="GO:0022857">
    <property type="term" value="F:transmembrane transporter activity"/>
    <property type="evidence" value="ECO:0007669"/>
    <property type="project" value="InterPro"/>
</dbReference>